<feature type="domain" description="NERD" evidence="1">
    <location>
        <begin position="16"/>
        <end position="116"/>
    </location>
</feature>
<organism evidence="3 4">
    <name type="scientific">Terrisporobacter petrolearius</name>
    <dbReference type="NCBI Taxonomy" id="1460447"/>
    <lineage>
        <taxon>Bacteria</taxon>
        <taxon>Bacillati</taxon>
        <taxon>Bacillota</taxon>
        <taxon>Clostridia</taxon>
        <taxon>Peptostreptococcales</taxon>
        <taxon>Peptostreptococcaceae</taxon>
        <taxon>Terrisporobacter</taxon>
    </lineage>
</organism>
<dbReference type="InterPro" id="IPR027417">
    <property type="entry name" value="P-loop_NTPase"/>
</dbReference>
<evidence type="ECO:0000259" key="1">
    <source>
        <dbReference type="Pfam" id="PF08378"/>
    </source>
</evidence>
<dbReference type="Pfam" id="PF13538">
    <property type="entry name" value="UvrD_C_2"/>
    <property type="match status" value="1"/>
</dbReference>
<keyword evidence="4" id="KW-1185">Reference proteome</keyword>
<dbReference type="InterPro" id="IPR027785">
    <property type="entry name" value="UvrD-like_helicase_C"/>
</dbReference>
<name>A0ABZ3FBP6_9FIRM</name>
<protein>
    <recommendedName>
        <fullName evidence="5">DNA helicase</fullName>
    </recommendedName>
</protein>
<feature type="domain" description="UvrD-like helicase C-terminal" evidence="2">
    <location>
        <begin position="635"/>
        <end position="686"/>
    </location>
</feature>
<dbReference type="Gene3D" id="3.40.50.300">
    <property type="entry name" value="P-loop containing nucleotide triphosphate hydrolases"/>
    <property type="match status" value="2"/>
</dbReference>
<evidence type="ECO:0000313" key="3">
    <source>
        <dbReference type="EMBL" id="XAM41202.1"/>
    </source>
</evidence>
<evidence type="ECO:0000313" key="4">
    <source>
        <dbReference type="Proteomes" id="UP001477947"/>
    </source>
</evidence>
<dbReference type="EMBL" id="CP154622">
    <property type="protein sequence ID" value="XAM41202.1"/>
    <property type="molecule type" value="Genomic_DNA"/>
</dbReference>
<dbReference type="InterPro" id="IPR000212">
    <property type="entry name" value="DNA_helicase_UvrD/REP"/>
</dbReference>
<accession>A0ABZ3FBP6</accession>
<reference evidence="3 4" key="1">
    <citation type="submission" date="2024-04" db="EMBL/GenBank/DDBJ databases">
        <title>Isolation and characterization of novel acetogenic strains of the genera Terrisporobacter and Acetoanaerobium.</title>
        <authorList>
            <person name="Boeer T."/>
            <person name="Schueler M.A."/>
            <person name="Lueschen A."/>
            <person name="Eysell L."/>
            <person name="Droege J."/>
            <person name="Heinemann M."/>
            <person name="Engelhardt L."/>
            <person name="Basen M."/>
            <person name="Daniel R."/>
        </authorList>
    </citation>
    <scope>NUCLEOTIDE SEQUENCE [LARGE SCALE GENOMIC DNA]</scope>
    <source>
        <strain evidence="3 4">ELB</strain>
    </source>
</reference>
<dbReference type="InterPro" id="IPR011528">
    <property type="entry name" value="NERD"/>
</dbReference>
<dbReference type="Pfam" id="PF08378">
    <property type="entry name" value="NERD"/>
    <property type="match status" value="1"/>
</dbReference>
<dbReference type="PANTHER" id="PTHR11070:SF2">
    <property type="entry name" value="ATP-DEPENDENT DNA HELICASE SRS2"/>
    <property type="match status" value="1"/>
</dbReference>
<dbReference type="RefSeq" id="WP_343339159.1">
    <property type="nucleotide sequence ID" value="NZ_CP154622.1"/>
</dbReference>
<evidence type="ECO:0008006" key="5">
    <source>
        <dbReference type="Google" id="ProtNLM"/>
    </source>
</evidence>
<dbReference type="SUPFAM" id="SSF52540">
    <property type="entry name" value="P-loop containing nucleoside triphosphate hydrolases"/>
    <property type="match status" value="1"/>
</dbReference>
<proteinExistence type="predicted"/>
<dbReference type="Proteomes" id="UP001477947">
    <property type="component" value="Chromosome"/>
</dbReference>
<gene>
    <name evidence="3" type="ORF">TPELB_15130</name>
</gene>
<evidence type="ECO:0000259" key="2">
    <source>
        <dbReference type="Pfam" id="PF13538"/>
    </source>
</evidence>
<sequence length="732" mass="84942">MSDFIQGDNFDRVGGEAEEIVWTRVKDAFSKREVLGYSRYPLFSKIGERRKEPDILLLDKEYGVIIIEIKSYTIHNIKVVEPNLWEIENYSDITINPIAQAEDYLYSVKSKFEMDRNIRHQFRGKAFVALPNITKDEWENKGFIEKIDTRMLLFKDDLTKSSLLEKINTQQYLFNYGTLDDEGFRIAQSILGHETLYRSESESVNIIESKSKPTKGEIYRLVRNKLYDLDIDQENIAKYIAPGPQRIRGIAGSGKTILLCQKAAIMHLRYPEWKIAMVFFTQSLYENVIDTIDTFLRAFSNGGVFFNENSNLKVLHAWGRKGRTGFYKEVAERNGCRFRNAGHVRAENNGEFLDFNNSINYIAKKLLEECDGNLEEIYDAILIDEGQDLVGDDEYKYENKQSFYYMAYKSLKPIKNEDRKIKRLIWAYDELQSLSDKKIPSSEEIFGDKTLVQGKYKGGINKSEIMKKCYRTPYDILTTAHAVGMGLFREKGMLSGYTRKNEWENVGYEVLEGDFRKVGSKITVYRPKQNSPNPIEEFDKEKKIKLCLYNSEFDMIKDLAKNIEKDIKVGNLNSSKDILILNLYKRNTSKYDQEIGRLLNSKGINFYIPSQPNKNQYKCDWRDSQPDLFWYDDAVTISQIGRAKGNEAPMVYIVGLEDIAKDEASIKERNKLFTAMTRAKCWVNLMGVGSYSLYEEIERAVKSNGTFEFKYSKPKKETNDSMEEVNELSFNV</sequence>
<dbReference type="PANTHER" id="PTHR11070">
    <property type="entry name" value="UVRD / RECB / PCRA DNA HELICASE FAMILY MEMBER"/>
    <property type="match status" value="1"/>
</dbReference>